<organism evidence="8 9">
    <name type="scientific">Podospora australis</name>
    <dbReference type="NCBI Taxonomy" id="1536484"/>
    <lineage>
        <taxon>Eukaryota</taxon>
        <taxon>Fungi</taxon>
        <taxon>Dikarya</taxon>
        <taxon>Ascomycota</taxon>
        <taxon>Pezizomycotina</taxon>
        <taxon>Sordariomycetes</taxon>
        <taxon>Sordariomycetidae</taxon>
        <taxon>Sordariales</taxon>
        <taxon>Podosporaceae</taxon>
        <taxon>Podospora</taxon>
    </lineage>
</organism>
<evidence type="ECO:0000313" key="8">
    <source>
        <dbReference type="EMBL" id="KAK4189071.1"/>
    </source>
</evidence>
<keyword evidence="3" id="KW-0862">Zinc</keyword>
<evidence type="ECO:0000256" key="4">
    <source>
        <dbReference type="ARBA" id="ARBA00023015"/>
    </source>
</evidence>
<evidence type="ECO:0000256" key="2">
    <source>
        <dbReference type="ARBA" id="ARBA00022771"/>
    </source>
</evidence>
<dbReference type="PANTHER" id="PTHR47172">
    <property type="entry name" value="OS01G0976800 PROTEIN"/>
    <property type="match status" value="1"/>
</dbReference>
<protein>
    <recommendedName>
        <fullName evidence="7">GATA-type domain-containing protein</fullName>
    </recommendedName>
</protein>
<dbReference type="InterPro" id="IPR013088">
    <property type="entry name" value="Znf_NHR/GATA"/>
</dbReference>
<dbReference type="InterPro" id="IPR000679">
    <property type="entry name" value="Znf_GATA"/>
</dbReference>
<evidence type="ECO:0000256" key="6">
    <source>
        <dbReference type="PROSITE-ProRule" id="PRU00094"/>
    </source>
</evidence>
<dbReference type="Gene3D" id="3.30.50.10">
    <property type="entry name" value="Erythroid Transcription Factor GATA-1, subunit A"/>
    <property type="match status" value="1"/>
</dbReference>
<dbReference type="GO" id="GO:0006355">
    <property type="term" value="P:regulation of DNA-templated transcription"/>
    <property type="evidence" value="ECO:0007669"/>
    <property type="project" value="InterPro"/>
</dbReference>
<evidence type="ECO:0000256" key="5">
    <source>
        <dbReference type="ARBA" id="ARBA00023163"/>
    </source>
</evidence>
<evidence type="ECO:0000259" key="7">
    <source>
        <dbReference type="PROSITE" id="PS50114"/>
    </source>
</evidence>
<dbReference type="AlphaFoldDB" id="A0AAN6WW62"/>
<proteinExistence type="predicted"/>
<reference evidence="8" key="2">
    <citation type="submission" date="2023-05" db="EMBL/GenBank/DDBJ databases">
        <authorList>
            <consortium name="Lawrence Berkeley National Laboratory"/>
            <person name="Steindorff A."/>
            <person name="Hensen N."/>
            <person name="Bonometti L."/>
            <person name="Westerberg I."/>
            <person name="Brannstrom I.O."/>
            <person name="Guillou S."/>
            <person name="Cros-Aarteil S."/>
            <person name="Calhoun S."/>
            <person name="Haridas S."/>
            <person name="Kuo A."/>
            <person name="Mondo S."/>
            <person name="Pangilinan J."/>
            <person name="Riley R."/>
            <person name="Labutti K."/>
            <person name="Andreopoulos B."/>
            <person name="Lipzen A."/>
            <person name="Chen C."/>
            <person name="Yanf M."/>
            <person name="Daum C."/>
            <person name="Ng V."/>
            <person name="Clum A."/>
            <person name="Ohm R."/>
            <person name="Martin F."/>
            <person name="Silar P."/>
            <person name="Natvig D."/>
            <person name="Lalanne C."/>
            <person name="Gautier V."/>
            <person name="Ament-Velasquez S.L."/>
            <person name="Kruys A."/>
            <person name="Hutchinson M.I."/>
            <person name="Powell A.J."/>
            <person name="Barry K."/>
            <person name="Miller A.N."/>
            <person name="Grigoriev I.V."/>
            <person name="Debuchy R."/>
            <person name="Gladieux P."/>
            <person name="Thoren M.H."/>
            <person name="Johannesson H."/>
        </authorList>
    </citation>
    <scope>NUCLEOTIDE SEQUENCE</scope>
    <source>
        <strain evidence="8">PSN309</strain>
    </source>
</reference>
<evidence type="ECO:0000256" key="1">
    <source>
        <dbReference type="ARBA" id="ARBA00022723"/>
    </source>
</evidence>
<comment type="caution">
    <text evidence="8">The sequence shown here is derived from an EMBL/GenBank/DDBJ whole genome shotgun (WGS) entry which is preliminary data.</text>
</comment>
<keyword evidence="9" id="KW-1185">Reference proteome</keyword>
<evidence type="ECO:0000256" key="3">
    <source>
        <dbReference type="ARBA" id="ARBA00022833"/>
    </source>
</evidence>
<dbReference type="EMBL" id="MU864380">
    <property type="protein sequence ID" value="KAK4189071.1"/>
    <property type="molecule type" value="Genomic_DNA"/>
</dbReference>
<dbReference type="GO" id="GO:0008270">
    <property type="term" value="F:zinc ion binding"/>
    <property type="evidence" value="ECO:0007669"/>
    <property type="project" value="UniProtKB-KW"/>
</dbReference>
<evidence type="ECO:0000313" key="9">
    <source>
        <dbReference type="Proteomes" id="UP001302126"/>
    </source>
</evidence>
<dbReference type="Proteomes" id="UP001302126">
    <property type="component" value="Unassembled WGS sequence"/>
</dbReference>
<reference evidence="8" key="1">
    <citation type="journal article" date="2023" name="Mol. Phylogenet. Evol.">
        <title>Genome-scale phylogeny and comparative genomics of the fungal order Sordariales.</title>
        <authorList>
            <person name="Hensen N."/>
            <person name="Bonometti L."/>
            <person name="Westerberg I."/>
            <person name="Brannstrom I.O."/>
            <person name="Guillou S."/>
            <person name="Cros-Aarteil S."/>
            <person name="Calhoun S."/>
            <person name="Haridas S."/>
            <person name="Kuo A."/>
            <person name="Mondo S."/>
            <person name="Pangilinan J."/>
            <person name="Riley R."/>
            <person name="LaButti K."/>
            <person name="Andreopoulos B."/>
            <person name="Lipzen A."/>
            <person name="Chen C."/>
            <person name="Yan M."/>
            <person name="Daum C."/>
            <person name="Ng V."/>
            <person name="Clum A."/>
            <person name="Steindorff A."/>
            <person name="Ohm R.A."/>
            <person name="Martin F."/>
            <person name="Silar P."/>
            <person name="Natvig D.O."/>
            <person name="Lalanne C."/>
            <person name="Gautier V."/>
            <person name="Ament-Velasquez S.L."/>
            <person name="Kruys A."/>
            <person name="Hutchinson M.I."/>
            <person name="Powell A.J."/>
            <person name="Barry K."/>
            <person name="Miller A.N."/>
            <person name="Grigoriev I.V."/>
            <person name="Debuchy R."/>
            <person name="Gladieux P."/>
            <person name="Hiltunen Thoren M."/>
            <person name="Johannesson H."/>
        </authorList>
    </citation>
    <scope>NUCLEOTIDE SEQUENCE</scope>
    <source>
        <strain evidence="8">PSN309</strain>
    </source>
</reference>
<dbReference type="Pfam" id="PF00320">
    <property type="entry name" value="GATA"/>
    <property type="match status" value="1"/>
</dbReference>
<dbReference type="CDD" id="cd00202">
    <property type="entry name" value="ZnF_GATA"/>
    <property type="match status" value="1"/>
</dbReference>
<dbReference type="SUPFAM" id="SSF57716">
    <property type="entry name" value="Glucocorticoid receptor-like (DNA-binding domain)"/>
    <property type="match status" value="1"/>
</dbReference>
<keyword evidence="5" id="KW-0804">Transcription</keyword>
<accession>A0AAN6WW62</accession>
<sequence>NSSTMSEDSTAMSLATESSQSESYVFGMEKGFWRVQQGAQELLRFADLYRMHRDNSTPGVEFPPMQALPKEIDLVSMTQLSWGLLHAVGDLNVHNRRATESFRWMHDDDKSSRRRPKRSRKRAGNDLEAFTACKKCGVINTPRWRDGPAGPLTLCNVCGLLYAKRSRRQGSTSES</sequence>
<keyword evidence="2 6" id="KW-0863">Zinc-finger</keyword>
<feature type="non-terminal residue" evidence="8">
    <location>
        <position position="1"/>
    </location>
</feature>
<dbReference type="GO" id="GO:0043565">
    <property type="term" value="F:sequence-specific DNA binding"/>
    <property type="evidence" value="ECO:0007669"/>
    <property type="project" value="InterPro"/>
</dbReference>
<feature type="non-terminal residue" evidence="8">
    <location>
        <position position="175"/>
    </location>
</feature>
<keyword evidence="1" id="KW-0479">Metal-binding</keyword>
<feature type="domain" description="GATA-type" evidence="7">
    <location>
        <begin position="133"/>
        <end position="162"/>
    </location>
</feature>
<gene>
    <name evidence="8" type="ORF">QBC35DRAFT_367847</name>
</gene>
<keyword evidence="4" id="KW-0805">Transcription regulation</keyword>
<dbReference type="SMART" id="SM00401">
    <property type="entry name" value="ZnF_GATA"/>
    <property type="match status" value="1"/>
</dbReference>
<name>A0AAN6WW62_9PEZI</name>
<dbReference type="PROSITE" id="PS50114">
    <property type="entry name" value="GATA_ZN_FINGER_2"/>
    <property type="match status" value="1"/>
</dbReference>
<dbReference type="PANTHER" id="PTHR47172:SF24">
    <property type="entry name" value="GATA ZINC FINGER DOMAIN-CONTAINING PROTEIN 14-RELATED"/>
    <property type="match status" value="1"/>
</dbReference>